<dbReference type="HOGENOM" id="CLU_176456_0_0_1"/>
<proteinExistence type="predicted"/>
<organism evidence="1">
    <name type="scientific">Nematocida ausubeli (strain ATCC PRA-371 / ERTm2)</name>
    <name type="common">Nematode killer fungus</name>
    <dbReference type="NCBI Taxonomy" id="1913371"/>
    <lineage>
        <taxon>Eukaryota</taxon>
        <taxon>Fungi</taxon>
        <taxon>Fungi incertae sedis</taxon>
        <taxon>Microsporidia</taxon>
        <taxon>Nematocida</taxon>
    </lineage>
</organism>
<gene>
    <name evidence="1" type="ORF">NERG_02683</name>
</gene>
<name>H8ZGG2_NEMA1</name>
<dbReference type="AlphaFoldDB" id="H8ZGG2"/>
<feature type="non-terminal residue" evidence="1">
    <location>
        <position position="1"/>
    </location>
</feature>
<accession>H8ZGG2</accession>
<reference evidence="1" key="1">
    <citation type="submission" date="2011-03" db="EMBL/GenBank/DDBJ databases">
        <title>The Genome Sequence of Nematocida sp1 strain ERTm2.</title>
        <authorList>
            <consortium name="The Broad Institute Genome Sequencing Platform"/>
            <consortium name="The Broad Institute Genome Sequencing Center for Infectious Disease"/>
            <person name="Cuomo C."/>
            <person name="Troemel E."/>
            <person name="Young S.K."/>
            <person name="Zeng Q."/>
            <person name="Gargeya S."/>
            <person name="Fitzgerald M."/>
            <person name="Haas B."/>
            <person name="Abouelleil A."/>
            <person name="Alvarado L."/>
            <person name="Arachchi H.M."/>
            <person name="Berlin A."/>
            <person name="Brown A."/>
            <person name="Chapman S.B."/>
            <person name="Chen Z."/>
            <person name="Dunbar C."/>
            <person name="Freedman E."/>
            <person name="Gearin G."/>
            <person name="Gellesch M."/>
            <person name="Goldberg J."/>
            <person name="Griggs A."/>
            <person name="Gujja S."/>
            <person name="Heilman E.R."/>
            <person name="Heiman D."/>
            <person name="Howarth C."/>
            <person name="Larson L."/>
            <person name="Lui A."/>
            <person name="MacDonald P.J.P."/>
            <person name="Mehta T."/>
            <person name="Montmayeur A."/>
            <person name="Murphy C."/>
            <person name="Neiman D."/>
            <person name="Pearson M."/>
            <person name="Priest M."/>
            <person name="Roberts A."/>
            <person name="Saif S."/>
            <person name="Shea T."/>
            <person name="Shenoy N."/>
            <person name="Sisk P."/>
            <person name="Stolte C."/>
            <person name="Sykes S."/>
            <person name="White J."/>
            <person name="Yandava C."/>
            <person name="Wortman J."/>
            <person name="Nusbaum C."/>
            <person name="Birren B."/>
        </authorList>
    </citation>
    <scope>NUCLEOTIDE SEQUENCE</scope>
    <source>
        <strain evidence="1">ERTm2</strain>
    </source>
</reference>
<dbReference type="EMBL" id="JH604661">
    <property type="protein sequence ID" value="EHY64271.1"/>
    <property type="molecule type" value="Genomic_DNA"/>
</dbReference>
<evidence type="ECO:0000313" key="1">
    <source>
        <dbReference type="EMBL" id="EHY64271.1"/>
    </source>
</evidence>
<protein>
    <submittedName>
        <fullName evidence="1">Uncharacterized protein</fullName>
    </submittedName>
</protein>
<dbReference type="Proteomes" id="UP000005622">
    <property type="component" value="Unassembled WGS sequence"/>
</dbReference>
<sequence>EQIGEYIFKDQNMECSNIIDEAIAQSYPDKKDLILNHLHCRWFMYLISQKNPNPKLVKANFDAIQNPNHISNTFRHYNDKEKIFQALTEQKELLYTSEDSITKLDELIRRYKPDSTTP</sequence>